<dbReference type="InterPro" id="IPR006203">
    <property type="entry name" value="GHMP_knse_ATP-bd_CS"/>
</dbReference>
<feature type="domain" description="GHMP kinase N-terminal" evidence="13">
    <location>
        <begin position="55"/>
        <end position="137"/>
    </location>
</feature>
<dbReference type="InterPro" id="IPR013750">
    <property type="entry name" value="GHMP_kinase_C_dom"/>
</dbReference>
<comment type="pathway">
    <text evidence="1 12">Amino-acid biosynthesis; L-threonine biosynthesis; L-threonine from L-aspartate: step 4/5.</text>
</comment>
<dbReference type="InterPro" id="IPR020568">
    <property type="entry name" value="Ribosomal_Su5_D2-typ_SF"/>
</dbReference>
<proteinExistence type="inferred from homology"/>
<dbReference type="NCBIfam" id="TIGR00191">
    <property type="entry name" value="thrB"/>
    <property type="match status" value="1"/>
</dbReference>
<feature type="binding site" evidence="12">
    <location>
        <begin position="84"/>
        <end position="94"/>
    </location>
    <ligand>
        <name>ATP</name>
        <dbReference type="ChEBI" id="CHEBI:30616"/>
    </ligand>
</feature>
<dbReference type="Gene3D" id="3.30.230.10">
    <property type="match status" value="1"/>
</dbReference>
<organism evidence="15 16">
    <name type="scientific">Candidatus Spyradosoma merdigallinarum</name>
    <dbReference type="NCBI Taxonomy" id="2840950"/>
    <lineage>
        <taxon>Bacteria</taxon>
        <taxon>Pseudomonadati</taxon>
        <taxon>Verrucomicrobiota</taxon>
        <taxon>Opitutia</taxon>
        <taxon>Opitutia incertae sedis</taxon>
        <taxon>Candidatus Spyradosoma</taxon>
    </lineage>
</organism>
<comment type="function">
    <text evidence="12">Catalyzes the ATP-dependent phosphorylation of L-homoserine to L-homoserine phosphate.</text>
</comment>
<evidence type="ECO:0000256" key="10">
    <source>
        <dbReference type="ARBA" id="ARBA00022840"/>
    </source>
</evidence>
<dbReference type="GO" id="GO:0005524">
    <property type="term" value="F:ATP binding"/>
    <property type="evidence" value="ECO:0007669"/>
    <property type="project" value="UniProtKB-UniRule"/>
</dbReference>
<dbReference type="SUPFAM" id="SSF54211">
    <property type="entry name" value="Ribosomal protein S5 domain 2-like"/>
    <property type="match status" value="1"/>
</dbReference>
<keyword evidence="10 12" id="KW-0067">ATP-binding</keyword>
<dbReference type="GO" id="GO:0004413">
    <property type="term" value="F:homoserine kinase activity"/>
    <property type="evidence" value="ECO:0007669"/>
    <property type="project" value="UniProtKB-UniRule"/>
</dbReference>
<keyword evidence="5 12" id="KW-0028">Amino-acid biosynthesis</keyword>
<dbReference type="InterPro" id="IPR000870">
    <property type="entry name" value="Homoserine_kinase"/>
</dbReference>
<dbReference type="InterPro" id="IPR014721">
    <property type="entry name" value="Ribsml_uS5_D2-typ_fold_subgr"/>
</dbReference>
<evidence type="ECO:0000256" key="7">
    <source>
        <dbReference type="ARBA" id="ARBA00022697"/>
    </source>
</evidence>
<comment type="similarity">
    <text evidence="2 12">Belongs to the GHMP kinase family. Homoserine kinase subfamily.</text>
</comment>
<comment type="caution">
    <text evidence="15">The sequence shown here is derived from an EMBL/GenBank/DDBJ whole genome shotgun (WGS) entry which is preliminary data.</text>
</comment>
<dbReference type="InterPro" id="IPR006204">
    <property type="entry name" value="GHMP_kinase_N_dom"/>
</dbReference>
<dbReference type="GO" id="GO:0009088">
    <property type="term" value="P:threonine biosynthetic process"/>
    <property type="evidence" value="ECO:0007669"/>
    <property type="project" value="UniProtKB-UniRule"/>
</dbReference>
<dbReference type="PANTHER" id="PTHR20861">
    <property type="entry name" value="HOMOSERINE/4-DIPHOSPHOCYTIDYL-2-C-METHYL-D-ERYTHRITOL KINASE"/>
    <property type="match status" value="1"/>
</dbReference>
<dbReference type="PRINTS" id="PR00958">
    <property type="entry name" value="HOMSERKINASE"/>
</dbReference>
<keyword evidence="6 12" id="KW-0808">Transferase</keyword>
<gene>
    <name evidence="12" type="primary">thrB</name>
    <name evidence="15" type="ORF">IAC75_04430</name>
</gene>
<dbReference type="Gene3D" id="3.30.70.890">
    <property type="entry name" value="GHMP kinase, C-terminal domain"/>
    <property type="match status" value="1"/>
</dbReference>
<dbReference type="InterPro" id="IPR036554">
    <property type="entry name" value="GHMP_kinase_C_sf"/>
</dbReference>
<dbReference type="GO" id="GO:0005737">
    <property type="term" value="C:cytoplasm"/>
    <property type="evidence" value="ECO:0007669"/>
    <property type="project" value="UniProtKB-SubCell"/>
</dbReference>
<evidence type="ECO:0000256" key="8">
    <source>
        <dbReference type="ARBA" id="ARBA00022741"/>
    </source>
</evidence>
<dbReference type="PANTHER" id="PTHR20861:SF1">
    <property type="entry name" value="HOMOSERINE KINASE"/>
    <property type="match status" value="1"/>
</dbReference>
<evidence type="ECO:0000259" key="13">
    <source>
        <dbReference type="Pfam" id="PF00288"/>
    </source>
</evidence>
<dbReference type="EMBL" id="DVOG01000118">
    <property type="protein sequence ID" value="HIV04382.1"/>
    <property type="molecule type" value="Genomic_DNA"/>
</dbReference>
<keyword evidence="7 12" id="KW-0791">Threonine biosynthesis</keyword>
<reference evidence="15" key="1">
    <citation type="submission" date="2020-10" db="EMBL/GenBank/DDBJ databases">
        <authorList>
            <person name="Gilroy R."/>
        </authorList>
    </citation>
    <scope>NUCLEOTIDE SEQUENCE</scope>
    <source>
        <strain evidence="15">10669</strain>
    </source>
</reference>
<dbReference type="PIRSF" id="PIRSF000676">
    <property type="entry name" value="Homoser_kin"/>
    <property type="match status" value="1"/>
</dbReference>
<evidence type="ECO:0000256" key="6">
    <source>
        <dbReference type="ARBA" id="ARBA00022679"/>
    </source>
</evidence>
<keyword evidence="8 12" id="KW-0547">Nucleotide-binding</keyword>
<evidence type="ECO:0000256" key="3">
    <source>
        <dbReference type="ARBA" id="ARBA00012078"/>
    </source>
</evidence>
<dbReference type="EC" id="2.7.1.39" evidence="3 12"/>
<comment type="catalytic activity">
    <reaction evidence="11 12">
        <text>L-homoserine + ATP = O-phospho-L-homoserine + ADP + H(+)</text>
        <dbReference type="Rhea" id="RHEA:13985"/>
        <dbReference type="ChEBI" id="CHEBI:15378"/>
        <dbReference type="ChEBI" id="CHEBI:30616"/>
        <dbReference type="ChEBI" id="CHEBI:57476"/>
        <dbReference type="ChEBI" id="CHEBI:57590"/>
        <dbReference type="ChEBI" id="CHEBI:456216"/>
        <dbReference type="EC" id="2.7.1.39"/>
    </reaction>
</comment>
<dbReference type="SUPFAM" id="SSF55060">
    <property type="entry name" value="GHMP Kinase, C-terminal domain"/>
    <property type="match status" value="1"/>
</dbReference>
<comment type="subcellular location">
    <subcellularLocation>
        <location evidence="12">Cytoplasm</location>
    </subcellularLocation>
</comment>
<reference evidence="15" key="2">
    <citation type="journal article" date="2021" name="PeerJ">
        <title>Extensive microbial diversity within the chicken gut microbiome revealed by metagenomics and culture.</title>
        <authorList>
            <person name="Gilroy R."/>
            <person name="Ravi A."/>
            <person name="Getino M."/>
            <person name="Pursley I."/>
            <person name="Horton D.L."/>
            <person name="Alikhan N.F."/>
            <person name="Baker D."/>
            <person name="Gharbi K."/>
            <person name="Hall N."/>
            <person name="Watson M."/>
            <person name="Adriaenssens E.M."/>
            <person name="Foster-Nyarko E."/>
            <person name="Jarju S."/>
            <person name="Secka A."/>
            <person name="Antonio M."/>
            <person name="Oren A."/>
            <person name="Chaudhuri R.R."/>
            <person name="La Ragione R."/>
            <person name="Hildebrand F."/>
            <person name="Pallen M.J."/>
        </authorList>
    </citation>
    <scope>NUCLEOTIDE SEQUENCE</scope>
    <source>
        <strain evidence="15">10669</strain>
    </source>
</reference>
<evidence type="ECO:0000256" key="4">
    <source>
        <dbReference type="ARBA" id="ARBA00017858"/>
    </source>
</evidence>
<dbReference type="PROSITE" id="PS00627">
    <property type="entry name" value="GHMP_KINASES_ATP"/>
    <property type="match status" value="1"/>
</dbReference>
<dbReference type="Pfam" id="PF00288">
    <property type="entry name" value="GHMP_kinases_N"/>
    <property type="match status" value="1"/>
</dbReference>
<keyword evidence="9 12" id="KW-0418">Kinase</keyword>
<sequence length="300" mass="32933">MKFKVSVPATSANVGPGFDMMGIAFDMFNRFTFETGGNELFISGCEPQFAKAENNLVYKTLEKTLQSYGRPVPGMSIHFDTDVPLSSGLGSSSTCIVAGIMAANQIGGLNFDKGEILRIASLIEGHPDNVAPAILGGFVAAIIENDFVYWHEYSISDKLSFYALMPDVRVSTEEARKILPASYSLSDCVYNLSRVPLLVEGLEKADEQLIRAGCKDRIHQSYRLSLIPEGEKVFNYVRENDNAVTTYVSGAGPTVVAIVVNDDDSFGKEIADFCDTLSLNWRVRKMHVNHRGASLKIIRP</sequence>
<evidence type="ECO:0000256" key="5">
    <source>
        <dbReference type="ARBA" id="ARBA00022605"/>
    </source>
</evidence>
<feature type="domain" description="GHMP kinase C-terminal" evidence="14">
    <location>
        <begin position="200"/>
        <end position="263"/>
    </location>
</feature>
<dbReference type="HAMAP" id="MF_00384">
    <property type="entry name" value="Homoser_kinase"/>
    <property type="match status" value="1"/>
</dbReference>
<protein>
    <recommendedName>
        <fullName evidence="4 12">Homoserine kinase</fullName>
        <shortName evidence="12">HK</shortName>
        <shortName evidence="12">HSK</shortName>
        <ecNumber evidence="3 12">2.7.1.39</ecNumber>
    </recommendedName>
</protein>
<evidence type="ECO:0000256" key="9">
    <source>
        <dbReference type="ARBA" id="ARBA00022777"/>
    </source>
</evidence>
<dbReference type="Pfam" id="PF08544">
    <property type="entry name" value="GHMP_kinases_C"/>
    <property type="match status" value="1"/>
</dbReference>
<evidence type="ECO:0000313" key="15">
    <source>
        <dbReference type="EMBL" id="HIV04382.1"/>
    </source>
</evidence>
<accession>A0A9D1NJK6</accession>
<evidence type="ECO:0000256" key="11">
    <source>
        <dbReference type="ARBA" id="ARBA00049375"/>
    </source>
</evidence>
<evidence type="ECO:0000256" key="1">
    <source>
        <dbReference type="ARBA" id="ARBA00005015"/>
    </source>
</evidence>
<dbReference type="Proteomes" id="UP000886812">
    <property type="component" value="Unassembled WGS sequence"/>
</dbReference>
<evidence type="ECO:0000259" key="14">
    <source>
        <dbReference type="Pfam" id="PF08544"/>
    </source>
</evidence>
<evidence type="ECO:0000256" key="2">
    <source>
        <dbReference type="ARBA" id="ARBA00007370"/>
    </source>
</evidence>
<name>A0A9D1NJK6_9BACT</name>
<dbReference type="AlphaFoldDB" id="A0A9D1NJK6"/>
<evidence type="ECO:0000313" key="16">
    <source>
        <dbReference type="Proteomes" id="UP000886812"/>
    </source>
</evidence>
<evidence type="ECO:0000256" key="12">
    <source>
        <dbReference type="HAMAP-Rule" id="MF_00384"/>
    </source>
</evidence>
<keyword evidence="12" id="KW-0963">Cytoplasm</keyword>